<keyword evidence="1" id="KW-1133">Transmembrane helix</keyword>
<feature type="transmembrane region" description="Helical" evidence="1">
    <location>
        <begin position="105"/>
        <end position="124"/>
    </location>
</feature>
<dbReference type="PANTHER" id="PTHR36435">
    <property type="entry name" value="SLR1288 PROTEIN"/>
    <property type="match status" value="1"/>
</dbReference>
<gene>
    <name evidence="3" type="ORF">VB264_11095</name>
</gene>
<proteinExistence type="predicted"/>
<evidence type="ECO:0000256" key="1">
    <source>
        <dbReference type="SAM" id="Phobius"/>
    </source>
</evidence>
<feature type="transmembrane region" description="Helical" evidence="1">
    <location>
        <begin position="36"/>
        <end position="60"/>
    </location>
</feature>
<feature type="transmembrane region" description="Helical" evidence="1">
    <location>
        <begin position="6"/>
        <end position="29"/>
    </location>
</feature>
<dbReference type="Proteomes" id="UP001304671">
    <property type="component" value="Unassembled WGS sequence"/>
</dbReference>
<dbReference type="PANTHER" id="PTHR36435:SF1">
    <property type="entry name" value="CAAX AMINO TERMINAL PROTEASE FAMILY PROTEIN"/>
    <property type="match status" value="1"/>
</dbReference>
<evidence type="ECO:0000313" key="4">
    <source>
        <dbReference type="Proteomes" id="UP001304671"/>
    </source>
</evidence>
<dbReference type="InterPro" id="IPR052710">
    <property type="entry name" value="CAAX_protease"/>
</dbReference>
<evidence type="ECO:0000259" key="2">
    <source>
        <dbReference type="Pfam" id="PF02517"/>
    </source>
</evidence>
<dbReference type="Pfam" id="PF02517">
    <property type="entry name" value="Rce1-like"/>
    <property type="match status" value="1"/>
</dbReference>
<organism evidence="3 4">
    <name type="scientific">Arcicella aquatica</name>
    <dbReference type="NCBI Taxonomy" id="217141"/>
    <lineage>
        <taxon>Bacteria</taxon>
        <taxon>Pseudomonadati</taxon>
        <taxon>Bacteroidota</taxon>
        <taxon>Cytophagia</taxon>
        <taxon>Cytophagales</taxon>
        <taxon>Flectobacillaceae</taxon>
        <taxon>Arcicella</taxon>
    </lineage>
</organism>
<feature type="transmembrane region" description="Helical" evidence="1">
    <location>
        <begin position="136"/>
        <end position="154"/>
    </location>
</feature>
<keyword evidence="1" id="KW-0812">Transmembrane</keyword>
<reference evidence="3 4" key="1">
    <citation type="submission" date="2023-12" db="EMBL/GenBank/DDBJ databases">
        <title>Novel species of the genus Arcicella isolated from rivers.</title>
        <authorList>
            <person name="Lu H."/>
        </authorList>
    </citation>
    <scope>NUCLEOTIDE SEQUENCE [LARGE SCALE GENOMIC DNA]</scope>
    <source>
        <strain evidence="3 4">LMG 21963</strain>
    </source>
</reference>
<feature type="domain" description="CAAX prenyl protease 2/Lysostaphin resistance protein A-like" evidence="2">
    <location>
        <begin position="81"/>
        <end position="172"/>
    </location>
</feature>
<name>A0ABU5QMP6_9BACT</name>
<dbReference type="InterPro" id="IPR003675">
    <property type="entry name" value="Rce1/LyrA-like_dom"/>
</dbReference>
<dbReference type="RefSeq" id="WP_323249342.1">
    <property type="nucleotide sequence ID" value="NZ_JAYFUL010000015.1"/>
</dbReference>
<feature type="transmembrane region" description="Helical" evidence="1">
    <location>
        <begin position="80"/>
        <end position="100"/>
    </location>
</feature>
<evidence type="ECO:0000313" key="3">
    <source>
        <dbReference type="EMBL" id="MEA5258328.1"/>
    </source>
</evidence>
<feature type="transmembrane region" description="Helical" evidence="1">
    <location>
        <begin position="159"/>
        <end position="178"/>
    </location>
</feature>
<sequence>MLGLIVELIISWLLLWIFFKKGLLVLGIVPTQSTLFNLFFGILIAAVCGTLYYLSFVFFIDNKWTLNNEFTRQKLLASSWWTLNSVLYEELIFRGALLYILIKKFGVRTACITSAICFGIYHWFTSGALGNPLQMTIIFIMTGIWGAMFAMAFARTKSLYLPIGLHFGWNFVSTIIFSNGPLGKQLLVISGGQKLGGILSAVVFIFQLFAVPVVTYWYLNLLSKKQNNAIEIETTTAKIGIDNSGA</sequence>
<keyword evidence="4" id="KW-1185">Reference proteome</keyword>
<dbReference type="EMBL" id="JAYFUL010000015">
    <property type="protein sequence ID" value="MEA5258328.1"/>
    <property type="molecule type" value="Genomic_DNA"/>
</dbReference>
<keyword evidence="1" id="KW-0472">Membrane</keyword>
<protein>
    <submittedName>
        <fullName evidence="3">Type II CAAX endopeptidase family protein</fullName>
    </submittedName>
</protein>
<feature type="transmembrane region" description="Helical" evidence="1">
    <location>
        <begin position="198"/>
        <end position="219"/>
    </location>
</feature>
<accession>A0ABU5QMP6</accession>
<comment type="caution">
    <text evidence="3">The sequence shown here is derived from an EMBL/GenBank/DDBJ whole genome shotgun (WGS) entry which is preliminary data.</text>
</comment>